<accession>A0A5C6B3A9</accession>
<evidence type="ECO:0000256" key="1">
    <source>
        <dbReference type="ARBA" id="ARBA00022723"/>
    </source>
</evidence>
<evidence type="ECO:0000256" key="4">
    <source>
        <dbReference type="SAM" id="SignalP"/>
    </source>
</evidence>
<name>A0A5C6B3A9_9BACT</name>
<dbReference type="InterPro" id="IPR011429">
    <property type="entry name" value="Cyt_c_Planctomycete-type"/>
</dbReference>
<dbReference type="EMBL" id="SJPN01000002">
    <property type="protein sequence ID" value="TWU05859.1"/>
    <property type="molecule type" value="Genomic_DNA"/>
</dbReference>
<reference evidence="6 7" key="1">
    <citation type="submission" date="2019-02" db="EMBL/GenBank/DDBJ databases">
        <title>Deep-cultivation of Planctomycetes and their phenomic and genomic characterization uncovers novel biology.</title>
        <authorList>
            <person name="Wiegand S."/>
            <person name="Jogler M."/>
            <person name="Boedeker C."/>
            <person name="Pinto D."/>
            <person name="Vollmers J."/>
            <person name="Rivas-Marin E."/>
            <person name="Kohn T."/>
            <person name="Peeters S.H."/>
            <person name="Heuer A."/>
            <person name="Rast P."/>
            <person name="Oberbeckmann S."/>
            <person name="Bunk B."/>
            <person name="Jeske O."/>
            <person name="Meyerdierks A."/>
            <person name="Storesund J.E."/>
            <person name="Kallscheuer N."/>
            <person name="Luecker S."/>
            <person name="Lage O.M."/>
            <person name="Pohl T."/>
            <person name="Merkel B.J."/>
            <person name="Hornburger P."/>
            <person name="Mueller R.-W."/>
            <person name="Bruemmer F."/>
            <person name="Labrenz M."/>
            <person name="Spormann A.M."/>
            <person name="Op Den Camp H."/>
            <person name="Overmann J."/>
            <person name="Amann R."/>
            <person name="Jetten M.S.M."/>
            <person name="Mascher T."/>
            <person name="Medema M.H."/>
            <person name="Devos D.P."/>
            <person name="Kaster A.-K."/>
            <person name="Ovreas L."/>
            <person name="Rohde M."/>
            <person name="Galperin M.Y."/>
            <person name="Jogler C."/>
        </authorList>
    </citation>
    <scope>NUCLEOTIDE SEQUENCE [LARGE SCALE GENOMIC DNA]</scope>
    <source>
        <strain evidence="6 7">Pla52n</strain>
    </source>
</reference>
<dbReference type="PROSITE" id="PS51007">
    <property type="entry name" value="CYTC"/>
    <property type="match status" value="1"/>
</dbReference>
<evidence type="ECO:0000256" key="3">
    <source>
        <dbReference type="PROSITE-ProRule" id="PRU00433"/>
    </source>
</evidence>
<proteinExistence type="predicted"/>
<dbReference type="Pfam" id="PF07635">
    <property type="entry name" value="PSCyt1"/>
    <property type="match status" value="1"/>
</dbReference>
<keyword evidence="4" id="KW-0732">Signal</keyword>
<keyword evidence="2 3" id="KW-0408">Iron</keyword>
<keyword evidence="3" id="KW-0349">Heme</keyword>
<evidence type="ECO:0000259" key="5">
    <source>
        <dbReference type="PROSITE" id="PS51007"/>
    </source>
</evidence>
<feature type="signal peptide" evidence="4">
    <location>
        <begin position="1"/>
        <end position="24"/>
    </location>
</feature>
<dbReference type="InterPro" id="IPR009056">
    <property type="entry name" value="Cyt_c-like_dom"/>
</dbReference>
<dbReference type="OrthoDB" id="9811281at2"/>
<keyword evidence="1 3" id="KW-0479">Metal-binding</keyword>
<dbReference type="Proteomes" id="UP000320176">
    <property type="component" value="Unassembled WGS sequence"/>
</dbReference>
<sequence precursor="true">MMPTTMNRCIPVLIVGVFATLGFASEPDFDVPLAEKGHAFLKQYCFKCHGVDQKYPGLDTMNRATLLRPADESEDPFLVPGKSGESRLWDAIETEYMPPEGQPQPSAEEKEGFKKWIDEGAHFPPAPRAKRQFLGEETVLSVIEDDLRTLDDDDIQYTRYFSLAHLWNDTEGDEPLMTDDLRLVQAGLSKLVNSLSKKSRIVPPRIVDKEFGTVLAIDMRDYGWDEWHWNEVLKQYPYGLKVSGQTANNIYRMTQTKVPYLRADWFIAMASRPPLYHDLLGIPMNAKTLESDLGVDIKQNFLKGQLARAAFQKSGVSQQNRMVERHDTTGGGRYYWKSYDIKPGTGDKGDFIRRPLGPAFENFPGRQLAVFEHDGGEIIYSLPNGLQAYMLVAGDDQRIDQGPPDVVFDPNSHGGTFLITNGISCMGCHRNGMFQWEKDDVRPLYEGKAGQQLADQVLDLFPTNETMQRLVRQDRDHYLRALEEATGPFLKVGEDADQDITEFPEPVTQVSNRYLRDVTVEIAARELGKTDDATIRAMANLPSMKSLGLANWANEGGTISRENWERAFGRFSRELGVGVPIRVR</sequence>
<dbReference type="GO" id="GO:0009055">
    <property type="term" value="F:electron transfer activity"/>
    <property type="evidence" value="ECO:0007669"/>
    <property type="project" value="InterPro"/>
</dbReference>
<evidence type="ECO:0000313" key="6">
    <source>
        <dbReference type="EMBL" id="TWU05859.1"/>
    </source>
</evidence>
<evidence type="ECO:0000256" key="2">
    <source>
        <dbReference type="ARBA" id="ARBA00023004"/>
    </source>
</evidence>
<protein>
    <submittedName>
        <fullName evidence="6">Planctomycete cytochrome C</fullName>
    </submittedName>
</protein>
<feature type="domain" description="Cytochrome c" evidence="5">
    <location>
        <begin position="409"/>
        <end position="511"/>
    </location>
</feature>
<gene>
    <name evidence="6" type="ORF">Pla52n_15740</name>
</gene>
<dbReference type="AlphaFoldDB" id="A0A5C6B3A9"/>
<feature type="chain" id="PRO_5022731660" evidence="4">
    <location>
        <begin position="25"/>
        <end position="584"/>
    </location>
</feature>
<dbReference type="GO" id="GO:0020037">
    <property type="term" value="F:heme binding"/>
    <property type="evidence" value="ECO:0007669"/>
    <property type="project" value="InterPro"/>
</dbReference>
<evidence type="ECO:0000313" key="7">
    <source>
        <dbReference type="Proteomes" id="UP000320176"/>
    </source>
</evidence>
<comment type="caution">
    <text evidence="6">The sequence shown here is derived from an EMBL/GenBank/DDBJ whole genome shotgun (WGS) entry which is preliminary data.</text>
</comment>
<keyword evidence="7" id="KW-1185">Reference proteome</keyword>
<organism evidence="6 7">
    <name type="scientific">Stieleria varia</name>
    <dbReference type="NCBI Taxonomy" id="2528005"/>
    <lineage>
        <taxon>Bacteria</taxon>
        <taxon>Pseudomonadati</taxon>
        <taxon>Planctomycetota</taxon>
        <taxon>Planctomycetia</taxon>
        <taxon>Pirellulales</taxon>
        <taxon>Pirellulaceae</taxon>
        <taxon>Stieleria</taxon>
    </lineage>
</organism>
<dbReference type="GO" id="GO:0046872">
    <property type="term" value="F:metal ion binding"/>
    <property type="evidence" value="ECO:0007669"/>
    <property type="project" value="UniProtKB-KW"/>
</dbReference>
<dbReference type="RefSeq" id="WP_146519044.1">
    <property type="nucleotide sequence ID" value="NZ_CP151726.1"/>
</dbReference>